<dbReference type="InParanoid" id="F6HBX6"/>
<accession>F6HBX6</accession>
<keyword evidence="2" id="KW-1185">Reference proteome</keyword>
<protein>
    <submittedName>
        <fullName evidence="1">Uncharacterized protein</fullName>
    </submittedName>
</protein>
<dbReference type="HOGENOM" id="CLU_3300433_0_0_1"/>
<dbReference type="AlphaFoldDB" id="F6HBX6"/>
<name>F6HBX6_VITVI</name>
<dbReference type="Proteomes" id="UP000009183">
    <property type="component" value="Chromosome 9"/>
</dbReference>
<sequence length="40" mass="4619">MDNSSLCKKSITWIFCATPNEPKSCTMQMMWGVWMFGVND</sequence>
<evidence type="ECO:0000313" key="1">
    <source>
        <dbReference type="EMBL" id="CCB49709.1"/>
    </source>
</evidence>
<evidence type="ECO:0000313" key="2">
    <source>
        <dbReference type="Proteomes" id="UP000009183"/>
    </source>
</evidence>
<gene>
    <name evidence="1" type="ordered locus">VIT_09s0018g01500</name>
</gene>
<proteinExistence type="predicted"/>
<dbReference type="EMBL" id="FN595513">
    <property type="protein sequence ID" value="CCB49709.1"/>
    <property type="molecule type" value="Genomic_DNA"/>
</dbReference>
<reference evidence="2" key="1">
    <citation type="journal article" date="2007" name="Nature">
        <title>The grapevine genome sequence suggests ancestral hexaploidization in major angiosperm phyla.</title>
        <authorList>
            <consortium name="The French-Italian Public Consortium for Grapevine Genome Characterization."/>
            <person name="Jaillon O."/>
            <person name="Aury J.-M."/>
            <person name="Noel B."/>
            <person name="Policriti A."/>
            <person name="Clepet C."/>
            <person name="Casagrande A."/>
            <person name="Choisne N."/>
            <person name="Aubourg S."/>
            <person name="Vitulo N."/>
            <person name="Jubin C."/>
            <person name="Vezzi A."/>
            <person name="Legeai F."/>
            <person name="Hugueney P."/>
            <person name="Dasilva C."/>
            <person name="Horner D."/>
            <person name="Mica E."/>
            <person name="Jublot D."/>
            <person name="Poulain J."/>
            <person name="Bruyere C."/>
            <person name="Billault A."/>
            <person name="Segurens B."/>
            <person name="Gouyvenoux M."/>
            <person name="Ugarte E."/>
            <person name="Cattonaro F."/>
            <person name="Anthouard V."/>
            <person name="Vico V."/>
            <person name="Del Fabbro C."/>
            <person name="Alaux M."/>
            <person name="Di Gaspero G."/>
            <person name="Dumas V."/>
            <person name="Felice N."/>
            <person name="Paillard S."/>
            <person name="Juman I."/>
            <person name="Moroldo M."/>
            <person name="Scalabrin S."/>
            <person name="Canaguier A."/>
            <person name="Le Clainche I."/>
            <person name="Malacrida G."/>
            <person name="Durand E."/>
            <person name="Pesole G."/>
            <person name="Laucou V."/>
            <person name="Chatelet P."/>
            <person name="Merdinoglu D."/>
            <person name="Delledonne M."/>
            <person name="Pezzotti M."/>
            <person name="Lecharny A."/>
            <person name="Scarpelli C."/>
            <person name="Artiguenave F."/>
            <person name="Pe M.E."/>
            <person name="Valle G."/>
            <person name="Morgante M."/>
            <person name="Caboche M."/>
            <person name="Adam-Blondon A.-F."/>
            <person name="Weissenbach J."/>
            <person name="Quetier F."/>
            <person name="Wincker P."/>
        </authorList>
    </citation>
    <scope>NUCLEOTIDE SEQUENCE [LARGE SCALE GENOMIC DNA]</scope>
    <source>
        <strain evidence="2">cv. Pinot noir / PN40024</strain>
    </source>
</reference>
<organism evidence="1 2">
    <name type="scientific">Vitis vinifera</name>
    <name type="common">Grape</name>
    <dbReference type="NCBI Taxonomy" id="29760"/>
    <lineage>
        <taxon>Eukaryota</taxon>
        <taxon>Viridiplantae</taxon>
        <taxon>Streptophyta</taxon>
        <taxon>Embryophyta</taxon>
        <taxon>Tracheophyta</taxon>
        <taxon>Spermatophyta</taxon>
        <taxon>Magnoliopsida</taxon>
        <taxon>eudicotyledons</taxon>
        <taxon>Gunneridae</taxon>
        <taxon>Pentapetalae</taxon>
        <taxon>rosids</taxon>
        <taxon>Vitales</taxon>
        <taxon>Vitaceae</taxon>
        <taxon>Viteae</taxon>
        <taxon>Vitis</taxon>
    </lineage>
</organism>
<dbReference type="PaxDb" id="29760-VIT_09s0018g01500.t01"/>